<dbReference type="AlphaFoldDB" id="A0A2A9P5G2"/>
<reference evidence="1 2" key="2">
    <citation type="journal article" date="2017" name="Sci. Rep.">
        <title>Ant-infecting Ophiocordyceps genomes reveal a high diversity of potential behavioral manipulation genes and a possible major role for enterotoxins.</title>
        <authorList>
            <person name="de Bekker C."/>
            <person name="Ohm R.A."/>
            <person name="Evans H.C."/>
            <person name="Brachmann A."/>
            <person name="Hughes D.P."/>
        </authorList>
    </citation>
    <scope>NUCLEOTIDE SEQUENCE [LARGE SCALE GENOMIC DNA]</scope>
    <source>
        <strain evidence="1 2">SC16a</strain>
    </source>
</reference>
<evidence type="ECO:0000313" key="1">
    <source>
        <dbReference type="EMBL" id="PFH56112.1"/>
    </source>
</evidence>
<sequence>MTNGILILKVAIRVRITPIEPWGTRGRLQLVETSVKHIRHRGQSLVDNRTRRNNVIYGVRHRKQGTEIAENVQKLSRFETGLFRPANGLTLPGCPAKPQQLVLSGFRFPSRQVVLETTGQFITVQFAKDGYRLQHVLRQHVPYQTGDARGIAHGTSSVQRVARTFENIPAPAVFFPHGATMVC</sequence>
<proteinExistence type="predicted"/>
<accession>A0A2A9P5G2</accession>
<evidence type="ECO:0000313" key="2">
    <source>
        <dbReference type="Proteomes" id="UP000037136"/>
    </source>
</evidence>
<protein>
    <submittedName>
        <fullName evidence="1">Uncharacterized protein</fullName>
    </submittedName>
</protein>
<name>A0A2A9P5G2_OPHUN</name>
<dbReference type="EMBL" id="LAZP02000659">
    <property type="protein sequence ID" value="PFH56112.1"/>
    <property type="molecule type" value="Genomic_DNA"/>
</dbReference>
<gene>
    <name evidence="1" type="ORF">XA68_17038</name>
</gene>
<dbReference type="Proteomes" id="UP000037136">
    <property type="component" value="Unassembled WGS sequence"/>
</dbReference>
<comment type="caution">
    <text evidence="1">The sequence shown here is derived from an EMBL/GenBank/DDBJ whole genome shotgun (WGS) entry which is preliminary data.</text>
</comment>
<reference evidence="1 2" key="1">
    <citation type="journal article" date="2015" name="BMC Genomics">
        <title>Gene expression during zombie ant biting behavior reflects the complexity underlying fungal parasitic behavioral manipulation.</title>
        <authorList>
            <person name="de Bekker C."/>
            <person name="Ohm R.A."/>
            <person name="Loreto R.G."/>
            <person name="Sebastian A."/>
            <person name="Albert I."/>
            <person name="Merrow M."/>
            <person name="Brachmann A."/>
            <person name="Hughes D.P."/>
        </authorList>
    </citation>
    <scope>NUCLEOTIDE SEQUENCE [LARGE SCALE GENOMIC DNA]</scope>
    <source>
        <strain evidence="1 2">SC16a</strain>
    </source>
</reference>
<keyword evidence="2" id="KW-1185">Reference proteome</keyword>
<organism evidence="1 2">
    <name type="scientific">Ophiocordyceps unilateralis</name>
    <name type="common">Zombie-ant fungus</name>
    <name type="synonym">Torrubia unilateralis</name>
    <dbReference type="NCBI Taxonomy" id="268505"/>
    <lineage>
        <taxon>Eukaryota</taxon>
        <taxon>Fungi</taxon>
        <taxon>Dikarya</taxon>
        <taxon>Ascomycota</taxon>
        <taxon>Pezizomycotina</taxon>
        <taxon>Sordariomycetes</taxon>
        <taxon>Hypocreomycetidae</taxon>
        <taxon>Hypocreales</taxon>
        <taxon>Ophiocordycipitaceae</taxon>
        <taxon>Ophiocordyceps</taxon>
    </lineage>
</organism>